<feature type="domain" description="Mannitol dehydrogenase N-terminal" evidence="8">
    <location>
        <begin position="1"/>
        <end position="189"/>
    </location>
</feature>
<dbReference type="Pfam" id="PF08125">
    <property type="entry name" value="Mannitol_dh_C"/>
    <property type="match status" value="1"/>
</dbReference>
<evidence type="ECO:0000313" key="10">
    <source>
        <dbReference type="EMBL" id="ANY67185.1"/>
    </source>
</evidence>
<name>A0A1B2DHN1_9BACL</name>
<dbReference type="InterPro" id="IPR036291">
    <property type="entry name" value="NAD(P)-bd_dom_sf"/>
</dbReference>
<dbReference type="Pfam" id="PF01232">
    <property type="entry name" value="Mannitol_dh"/>
    <property type="match status" value="1"/>
</dbReference>
<dbReference type="InterPro" id="IPR013118">
    <property type="entry name" value="Mannitol_DH_C"/>
</dbReference>
<evidence type="ECO:0000259" key="8">
    <source>
        <dbReference type="Pfam" id="PF01232"/>
    </source>
</evidence>
<evidence type="ECO:0000256" key="3">
    <source>
        <dbReference type="ARBA" id="ARBA00016219"/>
    </source>
</evidence>
<accession>A0A1B2DHN1</accession>
<dbReference type="GO" id="GO:0019592">
    <property type="term" value="P:mannitol catabolic process"/>
    <property type="evidence" value="ECO:0007669"/>
    <property type="project" value="TreeGrafter"/>
</dbReference>
<dbReference type="AlphaFoldDB" id="A0A1B2DHN1"/>
<comment type="catalytic activity">
    <reaction evidence="6 7">
        <text>D-mannitol 1-phosphate + NAD(+) = beta-D-fructose 6-phosphate + NADH + H(+)</text>
        <dbReference type="Rhea" id="RHEA:19661"/>
        <dbReference type="ChEBI" id="CHEBI:15378"/>
        <dbReference type="ChEBI" id="CHEBI:57540"/>
        <dbReference type="ChEBI" id="CHEBI:57634"/>
        <dbReference type="ChEBI" id="CHEBI:57945"/>
        <dbReference type="ChEBI" id="CHEBI:61381"/>
        <dbReference type="EC" id="1.1.1.17"/>
    </reaction>
</comment>
<dbReference type="PROSITE" id="PS00974">
    <property type="entry name" value="MANNITOL_DHGENASE"/>
    <property type="match status" value="1"/>
</dbReference>
<feature type="domain" description="Mannitol dehydrogenase C-terminal" evidence="9">
    <location>
        <begin position="205"/>
        <end position="345"/>
    </location>
</feature>
<evidence type="ECO:0000256" key="5">
    <source>
        <dbReference type="ARBA" id="ARBA00023027"/>
    </source>
</evidence>
<dbReference type="GO" id="GO:0008926">
    <property type="term" value="F:mannitol-1-phosphate 5-dehydrogenase activity"/>
    <property type="evidence" value="ECO:0007669"/>
    <property type="project" value="UniProtKB-UniRule"/>
</dbReference>
<dbReference type="NCBIfam" id="NF002647">
    <property type="entry name" value="PRK02318.1-3"/>
    <property type="match status" value="1"/>
</dbReference>
<evidence type="ECO:0000256" key="2">
    <source>
        <dbReference type="ARBA" id="ARBA00012939"/>
    </source>
</evidence>
<dbReference type="EMBL" id="CP016808">
    <property type="protein sequence ID" value="ANY67185.1"/>
    <property type="molecule type" value="Genomic_DNA"/>
</dbReference>
<protein>
    <recommendedName>
        <fullName evidence="3 7">Mannitol-1-phosphate 5-dehydrogenase</fullName>
        <ecNumber evidence="2 7">1.1.1.17</ecNumber>
    </recommendedName>
</protein>
<dbReference type="PRINTS" id="PR00084">
    <property type="entry name" value="MTLDHDRGNASE"/>
</dbReference>
<evidence type="ECO:0000256" key="6">
    <source>
        <dbReference type="ARBA" id="ARBA00048615"/>
    </source>
</evidence>
<dbReference type="Gene3D" id="3.40.50.720">
    <property type="entry name" value="NAD(P)-binding Rossmann-like Domain"/>
    <property type="match status" value="1"/>
</dbReference>
<dbReference type="HAMAP" id="MF_00196">
    <property type="entry name" value="Mannitol_dehydrog"/>
    <property type="match status" value="1"/>
</dbReference>
<proteinExistence type="inferred from homology"/>
<dbReference type="InterPro" id="IPR023027">
    <property type="entry name" value="Mannitol_DH_CS"/>
</dbReference>
<reference evidence="10" key="1">
    <citation type="submission" date="2016-08" db="EMBL/GenBank/DDBJ databases">
        <title>Complete Genome Seqeunce of Paenibacillus sp. BIHB 4019 from tea rhizoplane.</title>
        <authorList>
            <person name="Thakur R."/>
            <person name="Swarnkar M.K."/>
            <person name="Gulati A."/>
        </authorList>
    </citation>
    <scope>NUCLEOTIDE SEQUENCE [LARGE SCALE GENOMIC DNA]</scope>
    <source>
        <strain evidence="10">BIHB4019</strain>
    </source>
</reference>
<dbReference type="SUPFAM" id="SSF51735">
    <property type="entry name" value="NAD(P)-binding Rossmann-fold domains"/>
    <property type="match status" value="1"/>
</dbReference>
<dbReference type="RefSeq" id="WP_099518397.1">
    <property type="nucleotide sequence ID" value="NZ_CP016808.1"/>
</dbReference>
<keyword evidence="4 7" id="KW-0560">Oxidoreductase</keyword>
<dbReference type="SUPFAM" id="SSF48179">
    <property type="entry name" value="6-phosphogluconate dehydrogenase C-terminal domain-like"/>
    <property type="match status" value="1"/>
</dbReference>
<gene>
    <name evidence="7" type="primary">mtlD</name>
    <name evidence="10" type="ORF">BBD42_12460</name>
</gene>
<dbReference type="InterPro" id="IPR013328">
    <property type="entry name" value="6PGD_dom2"/>
</dbReference>
<evidence type="ECO:0000256" key="4">
    <source>
        <dbReference type="ARBA" id="ARBA00023002"/>
    </source>
</evidence>
<dbReference type="GO" id="GO:0005829">
    <property type="term" value="C:cytosol"/>
    <property type="evidence" value="ECO:0007669"/>
    <property type="project" value="TreeGrafter"/>
</dbReference>
<dbReference type="InterPro" id="IPR008927">
    <property type="entry name" value="6-PGluconate_DH-like_C_sf"/>
</dbReference>
<feature type="binding site" evidence="7">
    <location>
        <begin position="3"/>
        <end position="14"/>
    </location>
    <ligand>
        <name>NAD(+)</name>
        <dbReference type="ChEBI" id="CHEBI:57540"/>
    </ligand>
</feature>
<keyword evidence="5 7" id="KW-0520">NAD</keyword>
<comment type="similarity">
    <text evidence="1 7">Belongs to the mannitol dehydrogenase family.</text>
</comment>
<evidence type="ECO:0000259" key="9">
    <source>
        <dbReference type="Pfam" id="PF08125"/>
    </source>
</evidence>
<dbReference type="PANTHER" id="PTHR30524">
    <property type="entry name" value="MANNITOL-1-PHOSPHATE 5-DEHYDROGENASE"/>
    <property type="match status" value="1"/>
</dbReference>
<dbReference type="EC" id="1.1.1.17" evidence="2 7"/>
<dbReference type="PANTHER" id="PTHR30524:SF0">
    <property type="entry name" value="ALTRONATE OXIDOREDUCTASE-RELATED"/>
    <property type="match status" value="1"/>
</dbReference>
<dbReference type="InterPro" id="IPR023028">
    <property type="entry name" value="Mannitol_1_phos_5_DH"/>
</dbReference>
<organism evidence="10">
    <name type="scientific">Paenibacillus sp. BIHB 4019</name>
    <dbReference type="NCBI Taxonomy" id="1870819"/>
    <lineage>
        <taxon>Bacteria</taxon>
        <taxon>Bacillati</taxon>
        <taxon>Bacillota</taxon>
        <taxon>Bacilli</taxon>
        <taxon>Bacillales</taxon>
        <taxon>Paenibacillaceae</taxon>
        <taxon>Paenibacillus</taxon>
    </lineage>
</organism>
<dbReference type="NCBIfam" id="NF002652">
    <property type="entry name" value="PRK02318.2-5"/>
    <property type="match status" value="1"/>
</dbReference>
<evidence type="ECO:0000256" key="7">
    <source>
        <dbReference type="HAMAP-Rule" id="MF_00196"/>
    </source>
</evidence>
<dbReference type="InterPro" id="IPR013131">
    <property type="entry name" value="Mannitol_DH_N"/>
</dbReference>
<dbReference type="Gene3D" id="1.10.1040.10">
    <property type="entry name" value="N-(1-d-carboxylethyl)-l-norvaline Dehydrogenase, domain 2"/>
    <property type="match status" value="1"/>
</dbReference>
<evidence type="ECO:0000256" key="1">
    <source>
        <dbReference type="ARBA" id="ARBA00006541"/>
    </source>
</evidence>
<dbReference type="InterPro" id="IPR000669">
    <property type="entry name" value="Mannitol_DH"/>
</dbReference>
<dbReference type="NCBIfam" id="NF002646">
    <property type="entry name" value="PRK02318.1-2"/>
    <property type="match status" value="1"/>
</dbReference>
<sequence>MRAVHFGAGNIGRGFIGPVLSRSGYKVCFVGRNIKKVNQLQERGQYPVTLANEDRDRFIVHNVTAIALENTEEVAKAIAEAEIVTTAVGISALKDIASTIARGIELRLASNFNVKPLHIIACENGIKSSHKLKASVYSHIQPSLQALADRSIAFPNVMVDRIVPVQKNKDPLAILVEPFSEWVIPRSDMIGDYDDIKGVHYVDKLGPHLERKLYTVNTGHCSAAYFGYLEGYTTIQEAMADPGIRSRVQGVLKETGALLVQQYGFDSAVHDKYIHRMMERFSNPNFKDAITRVARSPIRKLSPTDRLVQPARLALELGLDTKHLVAAIASALLFDDKQDQEAIHLQEAIRTYGISEVIASKLGISPAHPLHSRIASEYHKLCLKYPHMASCGYESMIQSMRG</sequence>